<dbReference type="EMBL" id="JABSTR010000007">
    <property type="protein sequence ID" value="KAH9374686.1"/>
    <property type="molecule type" value="Genomic_DNA"/>
</dbReference>
<keyword evidence="2" id="KW-1185">Reference proteome</keyword>
<sequence length="165" mass="18526">MAYKPRTNVKVQYQSHCIKAELVLAKSRFAAVSTLTFSRLAAPYSGPDFELLGERLLQNAEKRGNYFGTDSFITLYRIRGNLSHCKEFHKKRVTQIEIFLAKATWPHGPGNCNTSKFLTGGVLFHIHKTDKRSRHLATRDCKSLQSGVQKKSVIGLKSVEQGNAS</sequence>
<name>A0A9J6G8H4_HAELO</name>
<evidence type="ECO:0000313" key="2">
    <source>
        <dbReference type="Proteomes" id="UP000821853"/>
    </source>
</evidence>
<accession>A0A9J6G8H4</accession>
<evidence type="ECO:0000313" key="1">
    <source>
        <dbReference type="EMBL" id="KAH9374686.1"/>
    </source>
</evidence>
<dbReference type="VEuPathDB" id="VectorBase:HLOH_064119"/>
<reference evidence="1 2" key="1">
    <citation type="journal article" date="2020" name="Cell">
        <title>Large-Scale Comparative Analyses of Tick Genomes Elucidate Their Genetic Diversity and Vector Capacities.</title>
        <authorList>
            <consortium name="Tick Genome and Microbiome Consortium (TIGMIC)"/>
            <person name="Jia N."/>
            <person name="Wang J."/>
            <person name="Shi W."/>
            <person name="Du L."/>
            <person name="Sun Y."/>
            <person name="Zhan W."/>
            <person name="Jiang J.F."/>
            <person name="Wang Q."/>
            <person name="Zhang B."/>
            <person name="Ji P."/>
            <person name="Bell-Sakyi L."/>
            <person name="Cui X.M."/>
            <person name="Yuan T.T."/>
            <person name="Jiang B.G."/>
            <person name="Yang W.F."/>
            <person name="Lam T.T."/>
            <person name="Chang Q.C."/>
            <person name="Ding S.J."/>
            <person name="Wang X.J."/>
            <person name="Zhu J.G."/>
            <person name="Ruan X.D."/>
            <person name="Zhao L."/>
            <person name="Wei J.T."/>
            <person name="Ye R.Z."/>
            <person name="Que T.C."/>
            <person name="Du C.H."/>
            <person name="Zhou Y.H."/>
            <person name="Cheng J.X."/>
            <person name="Dai P.F."/>
            <person name="Guo W.B."/>
            <person name="Han X.H."/>
            <person name="Huang E.J."/>
            <person name="Li L.F."/>
            <person name="Wei W."/>
            <person name="Gao Y.C."/>
            <person name="Liu J.Z."/>
            <person name="Shao H.Z."/>
            <person name="Wang X."/>
            <person name="Wang C.C."/>
            <person name="Yang T.C."/>
            <person name="Huo Q.B."/>
            <person name="Li W."/>
            <person name="Chen H.Y."/>
            <person name="Chen S.E."/>
            <person name="Zhou L.G."/>
            <person name="Ni X.B."/>
            <person name="Tian J.H."/>
            <person name="Sheng Y."/>
            <person name="Liu T."/>
            <person name="Pan Y.S."/>
            <person name="Xia L.Y."/>
            <person name="Li J."/>
            <person name="Zhao F."/>
            <person name="Cao W.C."/>
        </authorList>
    </citation>
    <scope>NUCLEOTIDE SEQUENCE [LARGE SCALE GENOMIC DNA]</scope>
    <source>
        <strain evidence="1">HaeL-2018</strain>
    </source>
</reference>
<gene>
    <name evidence="1" type="ORF">HPB48_016666</name>
</gene>
<proteinExistence type="predicted"/>
<protein>
    <submittedName>
        <fullName evidence="1">Uncharacterized protein</fullName>
    </submittedName>
</protein>
<dbReference type="Proteomes" id="UP000821853">
    <property type="component" value="Chromosome 5"/>
</dbReference>
<dbReference type="AlphaFoldDB" id="A0A9J6G8H4"/>
<organism evidence="1 2">
    <name type="scientific">Haemaphysalis longicornis</name>
    <name type="common">Bush tick</name>
    <dbReference type="NCBI Taxonomy" id="44386"/>
    <lineage>
        <taxon>Eukaryota</taxon>
        <taxon>Metazoa</taxon>
        <taxon>Ecdysozoa</taxon>
        <taxon>Arthropoda</taxon>
        <taxon>Chelicerata</taxon>
        <taxon>Arachnida</taxon>
        <taxon>Acari</taxon>
        <taxon>Parasitiformes</taxon>
        <taxon>Ixodida</taxon>
        <taxon>Ixodoidea</taxon>
        <taxon>Ixodidae</taxon>
        <taxon>Haemaphysalinae</taxon>
        <taxon>Haemaphysalis</taxon>
    </lineage>
</organism>
<comment type="caution">
    <text evidence="1">The sequence shown here is derived from an EMBL/GenBank/DDBJ whole genome shotgun (WGS) entry which is preliminary data.</text>
</comment>